<evidence type="ECO:0000313" key="2">
    <source>
        <dbReference type="Proteomes" id="UP001175097"/>
    </source>
</evidence>
<accession>A0ABT8JMP5</accession>
<protein>
    <recommendedName>
        <fullName evidence="3">Aminopeptidase</fullName>
    </recommendedName>
</protein>
<evidence type="ECO:0008006" key="3">
    <source>
        <dbReference type="Google" id="ProtNLM"/>
    </source>
</evidence>
<dbReference type="RefSeq" id="WP_301241981.1">
    <property type="nucleotide sequence ID" value="NZ_JAROCC010000002.1"/>
</dbReference>
<organism evidence="1 2">
    <name type="scientific">Sporosarcina highlanderae</name>
    <dbReference type="NCBI Taxonomy" id="3035916"/>
    <lineage>
        <taxon>Bacteria</taxon>
        <taxon>Bacillati</taxon>
        <taxon>Bacillota</taxon>
        <taxon>Bacilli</taxon>
        <taxon>Bacillales</taxon>
        <taxon>Caryophanaceae</taxon>
        <taxon>Sporosarcina</taxon>
    </lineage>
</organism>
<name>A0ABT8JMP5_9BACL</name>
<gene>
    <name evidence="1" type="ORF">P5G49_02940</name>
</gene>
<evidence type="ECO:0000313" key="1">
    <source>
        <dbReference type="EMBL" id="MDN4606431.1"/>
    </source>
</evidence>
<comment type="caution">
    <text evidence="1">The sequence shown here is derived from an EMBL/GenBank/DDBJ whole genome shotgun (WGS) entry which is preliminary data.</text>
</comment>
<keyword evidence="2" id="KW-1185">Reference proteome</keyword>
<dbReference type="Proteomes" id="UP001175097">
    <property type="component" value="Unassembled WGS sequence"/>
</dbReference>
<sequence length="280" mass="33586">MKIYNTVPYFLENYKPTEQFLKQYFQKFTPHFEEYFLYHCNNFEEKIRAAIQKYPEKLNDIKETNKKIEQLIHQIVSTYERKYNVEFIKDVHLIVGAYGSNAYTHRQIIPEVTFCLERLSSEDEQLKVIIAHEFGHALHNMLSDKAKMDWSKLQWFHPYTWLLQEGCATYFSRQVTAAGEAVYFSYDGSGEEWLEFAKVNKQKIITTFIEDIKRHSPTEIFREWFSINGGTHFGFTRFGYFIGFNILLRLIEKYQEINAVTIWKESNFFDEIENVLFELR</sequence>
<dbReference type="EMBL" id="JAROCC010000002">
    <property type="protein sequence ID" value="MDN4606431.1"/>
    <property type="molecule type" value="Genomic_DNA"/>
</dbReference>
<reference evidence="1" key="1">
    <citation type="submission" date="2023-03" db="EMBL/GenBank/DDBJ databases">
        <title>MT1 and MT2 Draft Genomes of Novel Species.</title>
        <authorList>
            <person name="Venkateswaran K."/>
        </authorList>
    </citation>
    <scope>NUCLEOTIDE SEQUENCE</scope>
    <source>
        <strain evidence="1">F6_3S_P_2</strain>
    </source>
</reference>
<proteinExistence type="predicted"/>